<feature type="signal peptide" evidence="1">
    <location>
        <begin position="1"/>
        <end position="45"/>
    </location>
</feature>
<evidence type="ECO:0000313" key="2">
    <source>
        <dbReference type="EMBL" id="RVE60660.1"/>
    </source>
</evidence>
<feature type="chain" id="PRO_5019382311" evidence="1">
    <location>
        <begin position="46"/>
        <end position="182"/>
    </location>
</feature>
<keyword evidence="1" id="KW-0732">Signal</keyword>
<evidence type="ECO:0000256" key="1">
    <source>
        <dbReference type="SAM" id="SignalP"/>
    </source>
</evidence>
<keyword evidence="3" id="KW-1185">Reference proteome</keyword>
<proteinExistence type="predicted"/>
<sequence length="182" mass="20536">MKVKSAAVMASAATAQSRGAARVSVNNCRLLVLLCLVFTPHSLAAKDVMKNERKVTPADSGLKSAADSLINKDKLELVMEYLQDAVDQANKQKAERMQTMAVAADELDSKWKIIYPLMQQVLKNSSSPFNDLLKFSKRLYNKLRLYFNLKIKSFTAEVEDMEKELEDILKMSGRQEHLHTEL</sequence>
<dbReference type="AlphaFoldDB" id="A0A437CD00"/>
<accession>A0A437CD00</accession>
<evidence type="ECO:0000313" key="3">
    <source>
        <dbReference type="Proteomes" id="UP000283210"/>
    </source>
</evidence>
<organism evidence="2 3">
    <name type="scientific">Oryzias javanicus</name>
    <name type="common">Javanese ricefish</name>
    <name type="synonym">Aplocheilus javanicus</name>
    <dbReference type="NCBI Taxonomy" id="123683"/>
    <lineage>
        <taxon>Eukaryota</taxon>
        <taxon>Metazoa</taxon>
        <taxon>Chordata</taxon>
        <taxon>Craniata</taxon>
        <taxon>Vertebrata</taxon>
        <taxon>Euteleostomi</taxon>
        <taxon>Actinopterygii</taxon>
        <taxon>Neopterygii</taxon>
        <taxon>Teleostei</taxon>
        <taxon>Neoteleostei</taxon>
        <taxon>Acanthomorphata</taxon>
        <taxon>Ovalentaria</taxon>
        <taxon>Atherinomorphae</taxon>
        <taxon>Beloniformes</taxon>
        <taxon>Adrianichthyidae</taxon>
        <taxon>Oryziinae</taxon>
        <taxon>Oryzias</taxon>
    </lineage>
</organism>
<name>A0A437CD00_ORYJA</name>
<dbReference type="Proteomes" id="UP000283210">
    <property type="component" value="Chromosome 18"/>
</dbReference>
<gene>
    <name evidence="2" type="ORF">OJAV_G00183230</name>
</gene>
<reference evidence="2 3" key="1">
    <citation type="submission" date="2018-11" db="EMBL/GenBank/DDBJ databases">
        <authorList>
            <person name="Lopez-Roques C."/>
            <person name="Donnadieu C."/>
            <person name="Bouchez O."/>
            <person name="Klopp C."/>
            <person name="Cabau C."/>
            <person name="Zahm M."/>
        </authorList>
    </citation>
    <scope>NUCLEOTIDE SEQUENCE [LARGE SCALE GENOMIC DNA]</scope>
    <source>
        <strain evidence="2">RS831</strain>
        <tissue evidence="2">Whole body</tissue>
    </source>
</reference>
<protein>
    <submittedName>
        <fullName evidence="2">Uncharacterized protein</fullName>
    </submittedName>
</protein>
<reference evidence="2 3" key="2">
    <citation type="submission" date="2019-01" db="EMBL/GenBank/DDBJ databases">
        <title>A chromosome length genome reference of the Java medaka (oryzias javanicus).</title>
        <authorList>
            <person name="Herpin A."/>
            <person name="Takehana Y."/>
            <person name="Naruse K."/>
            <person name="Ansai S."/>
            <person name="Kawaguchi M."/>
        </authorList>
    </citation>
    <scope>NUCLEOTIDE SEQUENCE [LARGE SCALE GENOMIC DNA]</scope>
    <source>
        <strain evidence="2">RS831</strain>
        <tissue evidence="2">Whole body</tissue>
    </source>
</reference>
<dbReference type="OrthoDB" id="8446047at2759"/>
<dbReference type="EMBL" id="CM012454">
    <property type="protein sequence ID" value="RVE60660.1"/>
    <property type="molecule type" value="Genomic_DNA"/>
</dbReference>